<name>A0ACC1SDY4_9APHY</name>
<reference evidence="1" key="1">
    <citation type="submission" date="2022-07" db="EMBL/GenBank/DDBJ databases">
        <title>Genome Sequence of Phlebia brevispora.</title>
        <authorList>
            <person name="Buettner E."/>
        </authorList>
    </citation>
    <scope>NUCLEOTIDE SEQUENCE</scope>
    <source>
        <strain evidence="1">MPL23</strain>
    </source>
</reference>
<protein>
    <submittedName>
        <fullName evidence="1">Uncharacterized protein</fullName>
    </submittedName>
</protein>
<comment type="caution">
    <text evidence="1">The sequence shown here is derived from an EMBL/GenBank/DDBJ whole genome shotgun (WGS) entry which is preliminary data.</text>
</comment>
<gene>
    <name evidence="1" type="ORF">NM688_g6645</name>
</gene>
<sequence length="508" mass="56960">MSCEDPTGGADAVMARRPKYDRSKICVKCKQRTGNIVIRHAVYCRECFVPLITYRFRKALEPHVNERPDGPRRTALKPRGNLLIAYSGGLGSTVLLDLVKRCYVNPDESLVSMEGGRDHPRHERVWKRVTVCYVELCGAFPEMRDRTEDAKATVSACQDIEWLPLRIEDVFDASWWRRVGVQPDVSPLHVDLRDDKLSFTTDSDDDVKKSPIQALRQYLASLPTPTALDSTVKIFVRVLLQYAALMTGSSHLLFGTTLTSLAVSLISGVSQGNGFHVKEETQEEWSPESSFTSGTNDGEREKKARSKRSVRLLRPLREIGRKECAVWCWWMGLKVVGREDWKWPGTKPGIDKLTRDFIFGLEKDYPSTVSTIVKTCAKLVPKGEKAGYCVSCQRPIQYGMQDWKNRIAIRSRDGGSALRTSASEGNSLARYLCYVCHTNLTSKGARPLPPLFEDIKSCDTVVTPVWTSSRIDSLVAPVSLPPDAIPKVATPLTESAMREAVQEYLLDD</sequence>
<keyword evidence="2" id="KW-1185">Reference proteome</keyword>
<dbReference type="Proteomes" id="UP001148662">
    <property type="component" value="Unassembled WGS sequence"/>
</dbReference>
<proteinExistence type="predicted"/>
<evidence type="ECO:0000313" key="2">
    <source>
        <dbReference type="Proteomes" id="UP001148662"/>
    </source>
</evidence>
<organism evidence="1 2">
    <name type="scientific">Phlebia brevispora</name>
    <dbReference type="NCBI Taxonomy" id="194682"/>
    <lineage>
        <taxon>Eukaryota</taxon>
        <taxon>Fungi</taxon>
        <taxon>Dikarya</taxon>
        <taxon>Basidiomycota</taxon>
        <taxon>Agaricomycotina</taxon>
        <taxon>Agaricomycetes</taxon>
        <taxon>Polyporales</taxon>
        <taxon>Meruliaceae</taxon>
        <taxon>Phlebia</taxon>
    </lineage>
</organism>
<evidence type="ECO:0000313" key="1">
    <source>
        <dbReference type="EMBL" id="KAJ3537671.1"/>
    </source>
</evidence>
<dbReference type="EMBL" id="JANHOG010001403">
    <property type="protein sequence ID" value="KAJ3537671.1"/>
    <property type="molecule type" value="Genomic_DNA"/>
</dbReference>
<accession>A0ACC1SDY4</accession>